<dbReference type="InterPro" id="IPR042185">
    <property type="entry name" value="Serpin_sf_2"/>
</dbReference>
<evidence type="ECO:0000256" key="5">
    <source>
        <dbReference type="SAM" id="SignalP"/>
    </source>
</evidence>
<dbReference type="InterPro" id="IPR036186">
    <property type="entry name" value="Serpin_sf"/>
</dbReference>
<evidence type="ECO:0000256" key="4">
    <source>
        <dbReference type="RuleBase" id="RU000411"/>
    </source>
</evidence>
<dbReference type="InterPro" id="IPR000215">
    <property type="entry name" value="Serpin_fam"/>
</dbReference>
<evidence type="ECO:0000259" key="6">
    <source>
        <dbReference type="SMART" id="SM00093"/>
    </source>
</evidence>
<comment type="caution">
    <text evidence="7">The sequence shown here is derived from an EMBL/GenBank/DDBJ whole genome shotgun (WGS) entry which is preliminary data.</text>
</comment>
<dbReference type="InterPro" id="IPR023795">
    <property type="entry name" value="Serpin_CS"/>
</dbReference>
<name>A0A482VBE9_ASBVE</name>
<dbReference type="PANTHER" id="PTHR11461:SF211">
    <property type="entry name" value="GH10112P-RELATED"/>
    <property type="match status" value="1"/>
</dbReference>
<organism evidence="7 8">
    <name type="scientific">Asbolus verrucosus</name>
    <name type="common">Desert ironclad beetle</name>
    <dbReference type="NCBI Taxonomy" id="1661398"/>
    <lineage>
        <taxon>Eukaryota</taxon>
        <taxon>Metazoa</taxon>
        <taxon>Ecdysozoa</taxon>
        <taxon>Arthropoda</taxon>
        <taxon>Hexapoda</taxon>
        <taxon>Insecta</taxon>
        <taxon>Pterygota</taxon>
        <taxon>Neoptera</taxon>
        <taxon>Endopterygota</taxon>
        <taxon>Coleoptera</taxon>
        <taxon>Polyphaga</taxon>
        <taxon>Cucujiformia</taxon>
        <taxon>Tenebrionidae</taxon>
        <taxon>Pimeliinae</taxon>
        <taxon>Asbolus</taxon>
    </lineage>
</organism>
<evidence type="ECO:0000256" key="1">
    <source>
        <dbReference type="ARBA" id="ARBA00009500"/>
    </source>
</evidence>
<evidence type="ECO:0000313" key="8">
    <source>
        <dbReference type="Proteomes" id="UP000292052"/>
    </source>
</evidence>
<dbReference type="STRING" id="1661398.A0A482VBE9"/>
<gene>
    <name evidence="7" type="ORF">BDFB_010343</name>
</gene>
<evidence type="ECO:0000256" key="2">
    <source>
        <dbReference type="ARBA" id="ARBA00022690"/>
    </source>
</evidence>
<accession>A0A482VBE9</accession>
<keyword evidence="5" id="KW-0732">Signal</keyword>
<dbReference type="CDD" id="cd00172">
    <property type="entry name" value="serpin"/>
    <property type="match status" value="1"/>
</dbReference>
<dbReference type="EMBL" id="QDEB01117803">
    <property type="protein sequence ID" value="RZB40566.1"/>
    <property type="molecule type" value="Genomic_DNA"/>
</dbReference>
<feature type="signal peptide" evidence="5">
    <location>
        <begin position="1"/>
        <end position="22"/>
    </location>
</feature>
<dbReference type="GO" id="GO:0005615">
    <property type="term" value="C:extracellular space"/>
    <property type="evidence" value="ECO:0007669"/>
    <property type="project" value="InterPro"/>
</dbReference>
<keyword evidence="3" id="KW-0722">Serine protease inhibitor</keyword>
<dbReference type="PANTHER" id="PTHR11461">
    <property type="entry name" value="SERINE PROTEASE INHIBITOR, SERPIN"/>
    <property type="match status" value="1"/>
</dbReference>
<dbReference type="SMART" id="SM00093">
    <property type="entry name" value="SERPIN"/>
    <property type="match status" value="1"/>
</dbReference>
<evidence type="ECO:0000256" key="3">
    <source>
        <dbReference type="ARBA" id="ARBA00022900"/>
    </source>
</evidence>
<protein>
    <submittedName>
        <fullName evidence="7">Serpin domain containing protein</fullName>
    </submittedName>
</protein>
<dbReference type="GO" id="GO:0004867">
    <property type="term" value="F:serine-type endopeptidase inhibitor activity"/>
    <property type="evidence" value="ECO:0007669"/>
    <property type="project" value="UniProtKB-KW"/>
</dbReference>
<dbReference type="OrthoDB" id="9518664at2759"/>
<keyword evidence="8" id="KW-1185">Reference proteome</keyword>
<feature type="chain" id="PRO_5019760216" evidence="5">
    <location>
        <begin position="23"/>
        <end position="436"/>
    </location>
</feature>
<dbReference type="AlphaFoldDB" id="A0A482VBE9"/>
<comment type="similarity">
    <text evidence="1 4">Belongs to the serpin family.</text>
</comment>
<dbReference type="SUPFAM" id="SSF56574">
    <property type="entry name" value="Serpins"/>
    <property type="match status" value="1"/>
</dbReference>
<dbReference type="InterPro" id="IPR023796">
    <property type="entry name" value="Serpin_dom"/>
</dbReference>
<dbReference type="Pfam" id="PF00079">
    <property type="entry name" value="Serpin"/>
    <property type="match status" value="1"/>
</dbReference>
<sequence>MKLRMSHLAACLLSLLLVRGFAHDVRPLPAANDELVGHFRLALDAVFGIGIRLQAFLQEKEKNFLVSPISAAVIIGELILGAEGDFRKELVELLSLPNSHLYENDKIHHYHKDKNRTYDLPYSTLHIQLSNLLKALENSDRKNFVLKETSALFVNNRVSLKDEYINNWASKNTNGLINTILAQPPRADTASIFANAIYFLAEWEVPFSNILNRRGPFEVNPTKQVEVTYMVGLLEQILYAETDSYRIIALPYKNEELGMYIILPKPDNANKYDLKTFVQVLKYSDVLGSVSKARRRDVVVKIPKMSVSSSFSILEQLKKYRVYRRQNIQPNSTAGNALDKLEEKVDAFSNFTTDDQRDIFLTNAAVQRGLRIDDIVQQVVVTVNEKGTEAAAVSASTIDYMGGSKNFVVDRPFVFFIRHEATSATLFWGAISNPAD</sequence>
<dbReference type="Gene3D" id="3.30.497.10">
    <property type="entry name" value="Antithrombin, subunit I, domain 2"/>
    <property type="match status" value="2"/>
</dbReference>
<feature type="domain" description="Serpin" evidence="6">
    <location>
        <begin position="51"/>
        <end position="434"/>
    </location>
</feature>
<dbReference type="InterPro" id="IPR042178">
    <property type="entry name" value="Serpin_sf_1"/>
</dbReference>
<dbReference type="Proteomes" id="UP000292052">
    <property type="component" value="Unassembled WGS sequence"/>
</dbReference>
<evidence type="ECO:0000313" key="7">
    <source>
        <dbReference type="EMBL" id="RZB40566.1"/>
    </source>
</evidence>
<dbReference type="Gene3D" id="2.30.39.10">
    <property type="entry name" value="Alpha-1-antitrypsin, domain 1"/>
    <property type="match status" value="1"/>
</dbReference>
<reference evidence="7 8" key="1">
    <citation type="submission" date="2017-03" db="EMBL/GenBank/DDBJ databases">
        <title>Genome of the blue death feigning beetle - Asbolus verrucosus.</title>
        <authorList>
            <person name="Rider S.D."/>
        </authorList>
    </citation>
    <scope>NUCLEOTIDE SEQUENCE [LARGE SCALE GENOMIC DNA]</scope>
    <source>
        <strain evidence="7">Butters</strain>
        <tissue evidence="7">Head and leg muscle</tissue>
    </source>
</reference>
<keyword evidence="2" id="KW-0646">Protease inhibitor</keyword>
<dbReference type="PROSITE" id="PS00284">
    <property type="entry name" value="SERPIN"/>
    <property type="match status" value="1"/>
</dbReference>
<proteinExistence type="inferred from homology"/>